<keyword evidence="12 14" id="KW-0119">Carbohydrate metabolism</keyword>
<dbReference type="EC" id="2.7.11.-" evidence="14"/>
<comment type="subunit">
    <text evidence="14">Homohexamer.</text>
</comment>
<evidence type="ECO:0000256" key="5">
    <source>
        <dbReference type="ARBA" id="ARBA00022679"/>
    </source>
</evidence>
<evidence type="ECO:0000256" key="3">
    <source>
        <dbReference type="ARBA" id="ARBA00006883"/>
    </source>
</evidence>
<dbReference type="PANTHER" id="PTHR30305:SF1">
    <property type="entry name" value="HPR KINASE_PHOSPHORYLASE"/>
    <property type="match status" value="1"/>
</dbReference>
<evidence type="ECO:0000256" key="7">
    <source>
        <dbReference type="ARBA" id="ARBA00022741"/>
    </source>
</evidence>
<organism evidence="17 19">
    <name type="scientific">Finegoldia magna</name>
    <name type="common">Peptostreptococcus magnus</name>
    <dbReference type="NCBI Taxonomy" id="1260"/>
    <lineage>
        <taxon>Bacteria</taxon>
        <taxon>Bacillati</taxon>
        <taxon>Bacillota</taxon>
        <taxon>Tissierellia</taxon>
        <taxon>Tissierellales</taxon>
        <taxon>Peptoniphilaceae</taxon>
        <taxon>Finegoldia</taxon>
    </lineage>
</organism>
<protein>
    <recommendedName>
        <fullName evidence="14">HPr kinase/phosphorylase</fullName>
        <shortName evidence="14">HPrK/P</shortName>
        <ecNumber evidence="14">2.7.11.-</ecNumber>
        <ecNumber evidence="14">2.7.4.-</ecNumber>
    </recommendedName>
    <alternativeName>
        <fullName evidence="14">HPr(Ser) kinase/phosphorylase</fullName>
    </alternativeName>
</protein>
<evidence type="ECO:0000313" key="18">
    <source>
        <dbReference type="EMBL" id="QKH79521.1"/>
    </source>
</evidence>
<reference evidence="18 20" key="3">
    <citation type="submission" date="2020-05" db="EMBL/GenBank/DDBJ databases">
        <title>FDA dAtabase for Regulatory Grade micrObial Sequences (FDA-ARGOS): Supporting development and validation of Infectious Disease Dx tests.</title>
        <authorList>
            <person name="Pederson C."/>
            <person name="Tallon L."/>
            <person name="Sadzewicz L."/>
            <person name="Zhao X."/>
            <person name="Vavikolanu K."/>
            <person name="Mehta A."/>
            <person name="Aluvathingal J."/>
            <person name="Nadendla S."/>
            <person name="Myers T."/>
            <person name="Yan Y."/>
            <person name="Sichtig H."/>
        </authorList>
    </citation>
    <scope>NUCLEOTIDE SEQUENCE [LARGE SCALE GENOMIC DNA]</scope>
    <source>
        <strain evidence="18 20">FDAARGOS_764</strain>
    </source>
</reference>
<dbReference type="Gene3D" id="3.40.1390.20">
    <property type="entry name" value="HprK N-terminal domain-like"/>
    <property type="match status" value="1"/>
</dbReference>
<dbReference type="Pfam" id="PF07475">
    <property type="entry name" value="Hpr_kinase_C"/>
    <property type="match status" value="1"/>
</dbReference>
<dbReference type="PANTHER" id="PTHR30305">
    <property type="entry name" value="PROTEIN YJDM-RELATED"/>
    <property type="match status" value="1"/>
</dbReference>
<dbReference type="InterPro" id="IPR027417">
    <property type="entry name" value="P-loop_NTPase"/>
</dbReference>
<evidence type="ECO:0000259" key="16">
    <source>
        <dbReference type="Pfam" id="PF07475"/>
    </source>
</evidence>
<feature type="active site" evidence="14">
    <location>
        <position position="243"/>
    </location>
</feature>
<dbReference type="AlphaFoldDB" id="A0A133N309"/>
<gene>
    <name evidence="14 18" type="primary">hprK</name>
    <name evidence="17" type="ORF">B9N56_01640</name>
    <name evidence="18" type="ORF">FOC70_03760</name>
</gene>
<feature type="region of interest" description="Important for the catalytic mechanism of dephosphorylation" evidence="14">
    <location>
        <begin position="264"/>
        <end position="269"/>
    </location>
</feature>
<evidence type="ECO:0000256" key="2">
    <source>
        <dbReference type="ARBA" id="ARBA00001946"/>
    </source>
</evidence>
<dbReference type="InterPro" id="IPR011126">
    <property type="entry name" value="Hpr_kin/Pase_Hpr_N"/>
</dbReference>
<dbReference type="RefSeq" id="WP_002838834.1">
    <property type="nucleotide sequence ID" value="NZ_CABKMR010000001.1"/>
</dbReference>
<comment type="catalytic activity">
    <reaction evidence="13 14">
        <text>[HPr protein]-O-phospho-L-serine + phosphate + H(+) = [HPr protein]-L-serine + diphosphate</text>
        <dbReference type="Rhea" id="RHEA:46604"/>
        <dbReference type="Rhea" id="RHEA-COMP:11602"/>
        <dbReference type="Rhea" id="RHEA-COMP:11603"/>
        <dbReference type="ChEBI" id="CHEBI:15378"/>
        <dbReference type="ChEBI" id="CHEBI:29999"/>
        <dbReference type="ChEBI" id="CHEBI:33019"/>
        <dbReference type="ChEBI" id="CHEBI:43474"/>
        <dbReference type="ChEBI" id="CHEBI:83421"/>
    </reaction>
</comment>
<dbReference type="GO" id="GO:0004674">
    <property type="term" value="F:protein serine/threonine kinase activity"/>
    <property type="evidence" value="ECO:0007669"/>
    <property type="project" value="UniProtKB-KW"/>
</dbReference>
<dbReference type="GO" id="GO:0000155">
    <property type="term" value="F:phosphorelay sensor kinase activity"/>
    <property type="evidence" value="ECO:0007669"/>
    <property type="project" value="InterPro"/>
</dbReference>
<keyword evidence="7 14" id="KW-0547">Nucleotide-binding</keyword>
<feature type="binding site" evidence="14">
    <location>
        <position position="161"/>
    </location>
    <ligand>
        <name>Mg(2+)</name>
        <dbReference type="ChEBI" id="CHEBI:18420"/>
    </ligand>
</feature>
<dbReference type="OMA" id="IFPGKNI"/>
<dbReference type="EMBL" id="CP054000">
    <property type="protein sequence ID" value="QKH79521.1"/>
    <property type="molecule type" value="Genomic_DNA"/>
</dbReference>
<comment type="catalytic activity">
    <reaction evidence="1 14">
        <text>[HPr protein]-L-serine + ATP = [HPr protein]-O-phospho-L-serine + ADP + H(+)</text>
        <dbReference type="Rhea" id="RHEA:46600"/>
        <dbReference type="Rhea" id="RHEA-COMP:11602"/>
        <dbReference type="Rhea" id="RHEA-COMP:11603"/>
        <dbReference type="ChEBI" id="CHEBI:15378"/>
        <dbReference type="ChEBI" id="CHEBI:29999"/>
        <dbReference type="ChEBI" id="CHEBI:30616"/>
        <dbReference type="ChEBI" id="CHEBI:83421"/>
        <dbReference type="ChEBI" id="CHEBI:456216"/>
    </reaction>
</comment>
<feature type="binding site" evidence="14">
    <location>
        <position position="202"/>
    </location>
    <ligand>
        <name>Mg(2+)</name>
        <dbReference type="ChEBI" id="CHEBI:18420"/>
    </ligand>
</feature>
<evidence type="ECO:0000256" key="11">
    <source>
        <dbReference type="ARBA" id="ARBA00023268"/>
    </source>
</evidence>
<feature type="active site" description="Proton acceptor; for phosphorylation activity. Proton donor; for dephosphorylation activity" evidence="14">
    <location>
        <position position="178"/>
    </location>
</feature>
<evidence type="ECO:0000256" key="9">
    <source>
        <dbReference type="ARBA" id="ARBA00022840"/>
    </source>
</evidence>
<evidence type="ECO:0000256" key="6">
    <source>
        <dbReference type="ARBA" id="ARBA00022723"/>
    </source>
</evidence>
<comment type="function">
    <text evidence="14">Catalyzes the ATP- as well as the pyrophosphate-dependent phosphorylation of a specific serine residue in HPr, a phosphocarrier protein of the phosphoenolpyruvate-dependent sugar phosphotransferase system (PTS). HprK/P also catalyzes the pyrophosphate-producing, inorganic phosphate-dependent dephosphorylation (phosphorolysis) of seryl-phosphorylated HPr (P-Ser-HPr). The two antagonistic activities of HprK/P are regulated by several intracellular metabolites, which change their concentration in response to the absence or presence of rapidly metabolisable carbon sources (glucose, fructose, etc.) in the growth medium. Therefore, by controlling the phosphorylation state of HPr, HPrK/P is a sensor enzyme that plays a major role in the regulation of carbon metabolism and sugar transport: it mediates carbon catabolite repression (CCR), and regulates PTS-catalyzed carbohydrate uptake and inducer exclusion.</text>
</comment>
<dbReference type="NCBIfam" id="TIGR00679">
    <property type="entry name" value="hpr-ser"/>
    <property type="match status" value="1"/>
</dbReference>
<evidence type="ECO:0000313" key="17">
    <source>
        <dbReference type="EMBL" id="OXZ39442.1"/>
    </source>
</evidence>
<keyword evidence="5 14" id="KW-0808">Transferase</keyword>
<reference evidence="17" key="1">
    <citation type="journal article" date="2017" name="J. Clin. Microbiol.">
        <title>Finegoldia magna Isolated from Orthopedic Joint Implant-Associated Infections.</title>
        <authorList>
            <person name="Soderquist B."/>
            <person name="Bjorklund S."/>
            <person name="Hellmark B."/>
            <person name="Jensen A."/>
            <person name="Bruggemann H."/>
        </authorList>
    </citation>
    <scope>NUCLEOTIDE SEQUENCE</scope>
    <source>
        <strain evidence="17">08T492</strain>
    </source>
</reference>
<evidence type="ECO:0000256" key="12">
    <source>
        <dbReference type="ARBA" id="ARBA00023277"/>
    </source>
</evidence>
<evidence type="ECO:0000259" key="15">
    <source>
        <dbReference type="Pfam" id="PF02603"/>
    </source>
</evidence>
<keyword evidence="4 14" id="KW-0723">Serine/threonine-protein kinase</keyword>
<dbReference type="InterPro" id="IPR028979">
    <property type="entry name" value="Ser_kin/Pase_Hpr-like_N_sf"/>
</dbReference>
<dbReference type="EC" id="2.7.4.-" evidence="14"/>
<dbReference type="GO" id="GO:0006109">
    <property type="term" value="P:regulation of carbohydrate metabolic process"/>
    <property type="evidence" value="ECO:0007669"/>
    <property type="project" value="UniProtKB-UniRule"/>
</dbReference>
<comment type="domain">
    <text evidence="14">The Walker A ATP-binding motif also binds Pi and PPi.</text>
</comment>
<keyword evidence="6 14" id="KW-0479">Metal-binding</keyword>
<reference evidence="19" key="2">
    <citation type="submission" date="2017-04" db="EMBL/GenBank/DDBJ databases">
        <title>Finegoldia magna isolated from orthopedic joint implant-associated infections.</title>
        <authorList>
            <person name="Bjorklund S."/>
            <person name="Bruggemann H."/>
            <person name="Jensen A."/>
            <person name="Hellmark B."/>
            <person name="Soderquist B."/>
        </authorList>
    </citation>
    <scope>NUCLEOTIDE SEQUENCE [LARGE SCALE GENOMIC DNA]</scope>
    <source>
        <strain evidence="19">08T492</strain>
    </source>
</reference>
<evidence type="ECO:0000256" key="13">
    <source>
        <dbReference type="ARBA" id="ARBA00047657"/>
    </source>
</evidence>
<keyword evidence="10 14" id="KW-0460">Magnesium</keyword>
<feature type="region of interest" description="Important for the catalytic mechanism of both phosphorylation and dephosphorylation" evidence="14">
    <location>
        <begin position="201"/>
        <end position="210"/>
    </location>
</feature>
<dbReference type="InterPro" id="IPR011104">
    <property type="entry name" value="Hpr_kin/Pase_C"/>
</dbReference>
<dbReference type="FunFam" id="3.40.50.300:FF:000174">
    <property type="entry name" value="HPr kinase/phosphorylase"/>
    <property type="match status" value="1"/>
</dbReference>
<keyword evidence="9 14" id="KW-0067">ATP-binding</keyword>
<dbReference type="Pfam" id="PF02603">
    <property type="entry name" value="Hpr_kinase_N"/>
    <property type="match status" value="1"/>
</dbReference>
<accession>A0A133N309</accession>
<dbReference type="EMBL" id="NDYI01000005">
    <property type="protein sequence ID" value="OXZ39442.1"/>
    <property type="molecule type" value="Genomic_DNA"/>
</dbReference>
<sequence>MKTVKLSAVVKKLDLHVVRTSSDYETIEINNSEINRPGLQLSGFLEEFPYRRIQLFGKAELAYYKAMDMELRIERVRAMMEYDIPCIVFSHYAQIPEEVRKLADEYDKTLLISDRTTTRLISALDEVLEYFLSEEDTIHASLLDVFGMGVLLMGDSSVGKSETALDLVTRGHRLIADDVVEIRKIEKGLLAQAPLNIRHYLEVRGLGILDIQRLYGTGSVRLTTFIDLVIRLEKWQDDKEYDRIGLDDHTTELLGVELPYLEVPVKPGRNIAMIVEVAVRNQRQKLLGYNAAQELNNKLIANMKKDTEEHRKQLKNNKK</sequence>
<evidence type="ECO:0000313" key="19">
    <source>
        <dbReference type="Proteomes" id="UP000215361"/>
    </source>
</evidence>
<comment type="similarity">
    <text evidence="3 14">Belongs to the HPrK/P family.</text>
</comment>
<feature type="domain" description="HPr(Ser) kinase/phosphorylase N-terminal" evidence="15">
    <location>
        <begin position="4"/>
        <end position="128"/>
    </location>
</feature>
<feature type="active site" evidence="14">
    <location>
        <position position="160"/>
    </location>
</feature>
<feature type="active site" evidence="14">
    <location>
        <position position="139"/>
    </location>
</feature>
<evidence type="ECO:0000313" key="20">
    <source>
        <dbReference type="Proteomes" id="UP000502899"/>
    </source>
</evidence>
<name>A0A133N309_FINMA</name>
<dbReference type="Proteomes" id="UP000215361">
    <property type="component" value="Unassembled WGS sequence"/>
</dbReference>
<evidence type="ECO:0000256" key="4">
    <source>
        <dbReference type="ARBA" id="ARBA00022527"/>
    </source>
</evidence>
<keyword evidence="8 14" id="KW-0418">Kinase</keyword>
<keyword evidence="11 14" id="KW-0511">Multifunctional enzyme</keyword>
<evidence type="ECO:0000256" key="1">
    <source>
        <dbReference type="ARBA" id="ARBA00001120"/>
    </source>
</evidence>
<proteinExistence type="inferred from homology"/>
<dbReference type="CDD" id="cd01918">
    <property type="entry name" value="HprK_C"/>
    <property type="match status" value="1"/>
</dbReference>
<dbReference type="HAMAP" id="MF_01249">
    <property type="entry name" value="HPr_kinase"/>
    <property type="match status" value="1"/>
</dbReference>
<dbReference type="Proteomes" id="UP000502899">
    <property type="component" value="Chromosome"/>
</dbReference>
<evidence type="ECO:0000256" key="8">
    <source>
        <dbReference type="ARBA" id="ARBA00022777"/>
    </source>
</evidence>
<dbReference type="SUPFAM" id="SSF53795">
    <property type="entry name" value="PEP carboxykinase-like"/>
    <property type="match status" value="1"/>
</dbReference>
<dbReference type="GO" id="GO:0004712">
    <property type="term" value="F:protein serine/threonine/tyrosine kinase activity"/>
    <property type="evidence" value="ECO:0007669"/>
    <property type="project" value="UniProtKB-UniRule"/>
</dbReference>
<evidence type="ECO:0000256" key="10">
    <source>
        <dbReference type="ARBA" id="ARBA00022842"/>
    </source>
</evidence>
<feature type="domain" description="HPr kinase/phosphorylase C-terminal" evidence="16">
    <location>
        <begin position="132"/>
        <end position="298"/>
    </location>
</feature>
<evidence type="ECO:0000256" key="14">
    <source>
        <dbReference type="HAMAP-Rule" id="MF_01249"/>
    </source>
</evidence>
<comment type="miscellaneous">
    <text evidence="14">Both phosphorylation and phosphorolysis are carried out by the same active site and suggest a common mechanism for both reactions.</text>
</comment>
<dbReference type="GO" id="GO:0005524">
    <property type="term" value="F:ATP binding"/>
    <property type="evidence" value="ECO:0007669"/>
    <property type="project" value="UniProtKB-UniRule"/>
</dbReference>
<dbReference type="GO" id="GO:0000287">
    <property type="term" value="F:magnesium ion binding"/>
    <property type="evidence" value="ECO:0007669"/>
    <property type="project" value="UniProtKB-UniRule"/>
</dbReference>
<dbReference type="SUPFAM" id="SSF75138">
    <property type="entry name" value="HprK N-terminal domain-like"/>
    <property type="match status" value="1"/>
</dbReference>
<comment type="cofactor">
    <cofactor evidence="2 14">
        <name>Mg(2+)</name>
        <dbReference type="ChEBI" id="CHEBI:18420"/>
    </cofactor>
</comment>
<dbReference type="Gene3D" id="3.40.50.300">
    <property type="entry name" value="P-loop containing nucleotide triphosphate hydrolases"/>
    <property type="match status" value="1"/>
</dbReference>
<dbReference type="InterPro" id="IPR003755">
    <property type="entry name" value="HPr(Ser)_kin/Pase"/>
</dbReference>
<comment type="caution">
    <text evidence="14">Lacks conserved residue(s) required for the propagation of feature annotation.</text>
</comment>